<gene>
    <name evidence="2" type="ORF">GOB93_13200</name>
</gene>
<keyword evidence="3" id="KW-1185">Reference proteome</keyword>
<evidence type="ECO:0000313" key="3">
    <source>
        <dbReference type="Proteomes" id="UP000635278"/>
    </source>
</evidence>
<sequence length="198" mass="21411">MTALIVTQGTLWLVLAAVAAIVLLLLRRLRGLYRRVAPLGALVPTVPSVMRLPRTGFVTIAGTDLTAGGERDDGRRQLLLFVSGSCPVSKKMVPVTVNFCERENLDLIFMGDETVEEQRAAAQALRIDGSRFVSDTETGRLFGVDRVPFAVLLGRDGDVEARGLVNSREHLESLLTATETGYASIQSFLAAHPHALPS</sequence>
<keyword evidence="1" id="KW-1133">Transmembrane helix</keyword>
<dbReference type="InterPro" id="IPR036249">
    <property type="entry name" value="Thioredoxin-like_sf"/>
</dbReference>
<dbReference type="SUPFAM" id="SSF52833">
    <property type="entry name" value="Thioredoxin-like"/>
    <property type="match status" value="1"/>
</dbReference>
<keyword evidence="1" id="KW-0472">Membrane</keyword>
<evidence type="ECO:0000313" key="2">
    <source>
        <dbReference type="EMBL" id="NHN85589.1"/>
    </source>
</evidence>
<reference evidence="2 3" key="1">
    <citation type="journal article" date="2020" name="Int. J. Syst. Evol. Microbiol.">
        <title>Novel acetic acid bacteria from cider fermentations: Acetobacter conturbans sp. nov. and Acetobacter fallax sp. nov.</title>
        <authorList>
            <person name="Sombolestani A.S."/>
            <person name="Cleenwerck I."/>
            <person name="Cnockaert M."/>
            <person name="Borremans W."/>
            <person name="Wieme A.D."/>
            <person name="De Vuyst L."/>
            <person name="Vandamme P."/>
        </authorList>
    </citation>
    <scope>NUCLEOTIDE SEQUENCE [LARGE SCALE GENOMIC DNA]</scope>
    <source>
        <strain evidence="2 3">LMG 30640</strain>
    </source>
</reference>
<organism evidence="2 3">
    <name type="scientific">Acetobacter musti</name>
    <dbReference type="NCBI Taxonomy" id="864732"/>
    <lineage>
        <taxon>Bacteria</taxon>
        <taxon>Pseudomonadati</taxon>
        <taxon>Pseudomonadota</taxon>
        <taxon>Alphaproteobacteria</taxon>
        <taxon>Acetobacterales</taxon>
        <taxon>Acetobacteraceae</taxon>
        <taxon>Acetobacter</taxon>
    </lineage>
</organism>
<proteinExistence type="predicted"/>
<name>A0ABX0JR12_9PROT</name>
<dbReference type="EMBL" id="WOTB01000018">
    <property type="protein sequence ID" value="NHN85589.1"/>
    <property type="molecule type" value="Genomic_DNA"/>
</dbReference>
<feature type="transmembrane region" description="Helical" evidence="1">
    <location>
        <begin position="6"/>
        <end position="26"/>
    </location>
</feature>
<dbReference type="Proteomes" id="UP000635278">
    <property type="component" value="Unassembled WGS sequence"/>
</dbReference>
<accession>A0ABX0JR12</accession>
<evidence type="ECO:0000256" key="1">
    <source>
        <dbReference type="SAM" id="Phobius"/>
    </source>
</evidence>
<dbReference type="Gene3D" id="3.40.30.10">
    <property type="entry name" value="Glutaredoxin"/>
    <property type="match status" value="1"/>
</dbReference>
<keyword evidence="1" id="KW-0812">Transmembrane</keyword>
<dbReference type="RefSeq" id="WP_173583981.1">
    <property type="nucleotide sequence ID" value="NZ_WOTB01000018.1"/>
</dbReference>
<protein>
    <submittedName>
        <fullName evidence="2">Methylamine dehydrogenase</fullName>
    </submittedName>
</protein>
<comment type="caution">
    <text evidence="2">The sequence shown here is derived from an EMBL/GenBank/DDBJ whole genome shotgun (WGS) entry which is preliminary data.</text>
</comment>